<comment type="caution">
    <text evidence="1">The sequence shown here is derived from an EMBL/GenBank/DDBJ whole genome shotgun (WGS) entry which is preliminary data.</text>
</comment>
<dbReference type="Proteomes" id="UP000443582">
    <property type="component" value="Unassembled WGS sequence"/>
</dbReference>
<reference evidence="2" key="1">
    <citation type="journal article" date="2019" name="Int. J. Syst. Evol. Microbiol.">
        <title>Halobacteriovorax valvorus sp. nov., a novel prokaryotic predator isolated from coastal seawater of China.</title>
        <authorList>
            <person name="Chen M.-X."/>
        </authorList>
    </citation>
    <scope>NUCLEOTIDE SEQUENCE [LARGE SCALE GENOMIC DNA]</scope>
    <source>
        <strain evidence="2">BL9</strain>
    </source>
</reference>
<evidence type="ECO:0008006" key="3">
    <source>
        <dbReference type="Google" id="ProtNLM"/>
    </source>
</evidence>
<organism evidence="1 2">
    <name type="scientific">Halobacteriovorax vibrionivorans</name>
    <dbReference type="NCBI Taxonomy" id="2152716"/>
    <lineage>
        <taxon>Bacteria</taxon>
        <taxon>Pseudomonadati</taxon>
        <taxon>Bdellovibrionota</taxon>
        <taxon>Bacteriovoracia</taxon>
        <taxon>Bacteriovoracales</taxon>
        <taxon>Halobacteriovoraceae</taxon>
        <taxon>Halobacteriovorax</taxon>
    </lineage>
</organism>
<dbReference type="InterPro" id="IPR022385">
    <property type="entry name" value="Rhs_assc_core"/>
</dbReference>
<keyword evidence="2" id="KW-1185">Reference proteome</keyword>
<proteinExistence type="predicted"/>
<accession>A0ABY0IDH1</accession>
<evidence type="ECO:0000313" key="1">
    <source>
        <dbReference type="EMBL" id="RZF20640.1"/>
    </source>
</evidence>
<dbReference type="EMBL" id="QDKL01000003">
    <property type="protein sequence ID" value="RZF20640.1"/>
    <property type="molecule type" value="Genomic_DNA"/>
</dbReference>
<name>A0ABY0IDH1_9BACT</name>
<dbReference type="RefSeq" id="WP_115362657.1">
    <property type="nucleotide sequence ID" value="NZ_QDKL01000003.1"/>
</dbReference>
<dbReference type="Gene3D" id="2.180.10.10">
    <property type="entry name" value="RHS repeat-associated core"/>
    <property type="match status" value="1"/>
</dbReference>
<evidence type="ECO:0000313" key="2">
    <source>
        <dbReference type="Proteomes" id="UP000443582"/>
    </source>
</evidence>
<sequence length="180" mass="20766">MLDYKGLFLYFHNRNYNPGAGRFMSEDPIHFWGGDSNLYRYTYNRPLLFIDSFGLSANDVKRMAKIFKKAVKELDDKGLRRKGTGYLNGILNNIGSTLQCGYIGCGAQAEYVADIMVTDALENAFDDNWTFEVVNVTPFHQRLEIKSSNPDDPKIIADPWKNEFEEKYKPKTCDPNRNKR</sequence>
<gene>
    <name evidence="1" type="ORF">DAY19_11685</name>
</gene>
<dbReference type="NCBIfam" id="TIGR03696">
    <property type="entry name" value="Rhs_assc_core"/>
    <property type="match status" value="1"/>
</dbReference>
<protein>
    <recommendedName>
        <fullName evidence="3">RHS repeat-associated core domain-containing protein</fullName>
    </recommendedName>
</protein>